<feature type="binding site" evidence="10">
    <location>
        <position position="85"/>
    </location>
    <ligand>
        <name>S-adenosyl-L-methionine</name>
        <dbReference type="ChEBI" id="CHEBI:59789"/>
    </ligand>
</feature>
<keyword evidence="5 9" id="KW-0808">Transferase</keyword>
<evidence type="ECO:0000256" key="4">
    <source>
        <dbReference type="ARBA" id="ARBA00022603"/>
    </source>
</evidence>
<dbReference type="PANTHER" id="PTHR12133:SF2">
    <property type="entry name" value="TRNA (ADENINE(58)-N(1))-METHYLTRANSFERASE CATALYTIC SUBUNIT TRMT61A"/>
    <property type="match status" value="1"/>
</dbReference>
<sequence length="310" mass="34967">MAFFRFKSIIEDGDQIVVYLSRDYMVPLVVDATKVYHNRYGSFAHKNMIDLTPGKKMIETGTGSGSFSHSIARSLAPDGHLYTFEYHEQRYNIAKQEFQDHGIADLVTIQHRDVCKDGFGITNEVHAVFLDLPAPWEVVASARAAFQQNTVGRLCSFSPCIEQVDRTCKALTEEGFSNITMFEVLSRPHELRQTPLPSIQAAIARHQSQRESKAIVTARRYPTEPKEEDQSSSTETTHKKRKLETGEEDSTLAGVPDKSSTPSESGRVNLTLRPLTTEELNYQYVTKTPTECRGHTSYLTFATWVPQLDN</sequence>
<name>A0A9W8ALI6_9FUNG</name>
<organism evidence="13 14">
    <name type="scientific">Dispira parvispora</name>
    <dbReference type="NCBI Taxonomy" id="1520584"/>
    <lineage>
        <taxon>Eukaryota</taxon>
        <taxon>Fungi</taxon>
        <taxon>Fungi incertae sedis</taxon>
        <taxon>Zoopagomycota</taxon>
        <taxon>Kickxellomycotina</taxon>
        <taxon>Dimargaritomycetes</taxon>
        <taxon>Dimargaritales</taxon>
        <taxon>Dimargaritaceae</taxon>
        <taxon>Dispira</taxon>
    </lineage>
</organism>
<evidence type="ECO:0000256" key="6">
    <source>
        <dbReference type="ARBA" id="ARBA00022691"/>
    </source>
</evidence>
<dbReference type="GO" id="GO:0030488">
    <property type="term" value="P:tRNA methylation"/>
    <property type="evidence" value="ECO:0007669"/>
    <property type="project" value="InterPro"/>
</dbReference>
<evidence type="ECO:0000313" key="13">
    <source>
        <dbReference type="EMBL" id="KAJ1959760.1"/>
    </source>
</evidence>
<comment type="catalytic activity">
    <reaction evidence="9">
        <text>adenosine(58) in tRNA + S-adenosyl-L-methionine = N(1)-methyladenosine(58) in tRNA + S-adenosyl-L-homocysteine + H(+)</text>
        <dbReference type="Rhea" id="RHEA:43152"/>
        <dbReference type="Rhea" id="RHEA-COMP:10365"/>
        <dbReference type="Rhea" id="RHEA-COMP:10366"/>
        <dbReference type="ChEBI" id="CHEBI:15378"/>
        <dbReference type="ChEBI" id="CHEBI:57856"/>
        <dbReference type="ChEBI" id="CHEBI:59789"/>
        <dbReference type="ChEBI" id="CHEBI:74411"/>
        <dbReference type="ChEBI" id="CHEBI:74491"/>
        <dbReference type="EC" id="2.1.1.220"/>
    </reaction>
</comment>
<evidence type="ECO:0000256" key="10">
    <source>
        <dbReference type="PIRSR" id="PIRSR017269-1"/>
    </source>
</evidence>
<feature type="compositionally biased region" description="Polar residues" evidence="11">
    <location>
        <begin position="258"/>
        <end position="268"/>
    </location>
</feature>
<evidence type="ECO:0000256" key="8">
    <source>
        <dbReference type="ARBA" id="ARBA00023242"/>
    </source>
</evidence>
<dbReference type="EC" id="2.1.1.220" evidence="2 9"/>
<keyword evidence="8 9" id="KW-0539">Nucleus</keyword>
<evidence type="ECO:0000256" key="5">
    <source>
        <dbReference type="ARBA" id="ARBA00022679"/>
    </source>
</evidence>
<evidence type="ECO:0000256" key="2">
    <source>
        <dbReference type="ARBA" id="ARBA00012796"/>
    </source>
</evidence>
<dbReference type="Pfam" id="PF08704">
    <property type="entry name" value="GCD14"/>
    <property type="match status" value="1"/>
</dbReference>
<feature type="domain" description="tRNA (adenine(58)-N(1))-methyltransferase catalytic subunit TRM61 C-terminal" evidence="12">
    <location>
        <begin position="47"/>
        <end position="303"/>
    </location>
</feature>
<dbReference type="GO" id="GO:0005634">
    <property type="term" value="C:nucleus"/>
    <property type="evidence" value="ECO:0007669"/>
    <property type="project" value="UniProtKB-SubCell"/>
</dbReference>
<dbReference type="InterPro" id="IPR029063">
    <property type="entry name" value="SAM-dependent_MTases_sf"/>
</dbReference>
<feature type="region of interest" description="Disordered" evidence="11">
    <location>
        <begin position="203"/>
        <end position="272"/>
    </location>
</feature>
<dbReference type="GO" id="GO:0160107">
    <property type="term" value="F:tRNA (adenine(58)-N1)-methyltransferase activity"/>
    <property type="evidence" value="ECO:0007669"/>
    <property type="project" value="UniProtKB-EC"/>
</dbReference>
<evidence type="ECO:0000256" key="9">
    <source>
        <dbReference type="PIRNR" id="PIRNR017269"/>
    </source>
</evidence>
<keyword evidence="14" id="KW-1185">Reference proteome</keyword>
<dbReference type="GO" id="GO:0031515">
    <property type="term" value="C:tRNA (m1A) methyltransferase complex"/>
    <property type="evidence" value="ECO:0007669"/>
    <property type="project" value="UniProtKB-UniRule"/>
</dbReference>
<evidence type="ECO:0000256" key="11">
    <source>
        <dbReference type="SAM" id="MobiDB-lite"/>
    </source>
</evidence>
<keyword evidence="7 9" id="KW-0819">tRNA processing</keyword>
<evidence type="ECO:0000256" key="3">
    <source>
        <dbReference type="ARBA" id="ARBA00015963"/>
    </source>
</evidence>
<keyword evidence="4 9" id="KW-0489">Methyltransferase</keyword>
<comment type="subcellular location">
    <subcellularLocation>
        <location evidence="1 9">Nucleus</location>
    </subcellularLocation>
</comment>
<dbReference type="Proteomes" id="UP001150925">
    <property type="component" value="Unassembled WGS sequence"/>
</dbReference>
<dbReference type="OrthoDB" id="1925287at2759"/>
<evidence type="ECO:0000256" key="7">
    <source>
        <dbReference type="ARBA" id="ARBA00022694"/>
    </source>
</evidence>
<gene>
    <name evidence="13" type="primary">TRM61</name>
    <name evidence="13" type="ORF">IWQ62_004487</name>
</gene>
<dbReference type="InterPro" id="IPR049470">
    <property type="entry name" value="TRM61_C"/>
</dbReference>
<dbReference type="PANTHER" id="PTHR12133">
    <property type="entry name" value="TRNA (ADENINE(58)-N(1))-METHYLTRANSFERASE"/>
    <property type="match status" value="1"/>
</dbReference>
<dbReference type="PIRSF" id="PIRSF017269">
    <property type="entry name" value="GCD14"/>
    <property type="match status" value="1"/>
</dbReference>
<keyword evidence="6 9" id="KW-0949">S-adenosyl-L-methionine</keyword>
<comment type="similarity">
    <text evidence="9">Belongs to the class I-like SAM-binding methyltransferase superfamily. TRM61 family.</text>
</comment>
<dbReference type="PROSITE" id="PS51620">
    <property type="entry name" value="SAM_TRM61"/>
    <property type="match status" value="1"/>
</dbReference>
<dbReference type="SUPFAM" id="SSF53335">
    <property type="entry name" value="S-adenosyl-L-methionine-dependent methyltransferases"/>
    <property type="match status" value="1"/>
</dbReference>
<accession>A0A9W8ALI6</accession>
<comment type="function">
    <text evidence="9">Catalytic subunit of tRNA (adenine-N(1)-)-methyltransferase, which catalyzes the formation of N(1)-methyladenine at position 58 (m1A58) in initiator methionyl-tRNA.</text>
</comment>
<evidence type="ECO:0000256" key="1">
    <source>
        <dbReference type="ARBA" id="ARBA00004123"/>
    </source>
</evidence>
<dbReference type="EMBL" id="JANBPY010001503">
    <property type="protein sequence ID" value="KAJ1959760.1"/>
    <property type="molecule type" value="Genomic_DNA"/>
</dbReference>
<protein>
    <recommendedName>
        <fullName evidence="3 9">tRNA (adenine(58)-N(1))-methyltransferase catalytic subunit TRM61</fullName>
        <ecNumber evidence="2 9">2.1.1.220</ecNumber>
    </recommendedName>
</protein>
<feature type="binding site" evidence="10">
    <location>
        <position position="131"/>
    </location>
    <ligand>
        <name>S-adenosyl-L-methionine</name>
        <dbReference type="ChEBI" id="CHEBI:59789"/>
    </ligand>
</feature>
<proteinExistence type="inferred from homology"/>
<dbReference type="InterPro" id="IPR014816">
    <property type="entry name" value="tRNA_MeTrfase_Gcd14"/>
</dbReference>
<dbReference type="Gene3D" id="3.40.50.150">
    <property type="entry name" value="Vaccinia Virus protein VP39"/>
    <property type="match status" value="1"/>
</dbReference>
<evidence type="ECO:0000259" key="12">
    <source>
        <dbReference type="Pfam" id="PF08704"/>
    </source>
</evidence>
<dbReference type="AlphaFoldDB" id="A0A9W8ALI6"/>
<evidence type="ECO:0000313" key="14">
    <source>
        <dbReference type="Proteomes" id="UP001150925"/>
    </source>
</evidence>
<reference evidence="13" key="1">
    <citation type="submission" date="2022-07" db="EMBL/GenBank/DDBJ databases">
        <title>Phylogenomic reconstructions and comparative analyses of Kickxellomycotina fungi.</title>
        <authorList>
            <person name="Reynolds N.K."/>
            <person name="Stajich J.E."/>
            <person name="Barry K."/>
            <person name="Grigoriev I.V."/>
            <person name="Crous P."/>
            <person name="Smith M.E."/>
        </authorList>
    </citation>
    <scope>NUCLEOTIDE SEQUENCE</scope>
    <source>
        <strain evidence="13">RSA 1196</strain>
    </source>
</reference>
<comment type="caution">
    <text evidence="13">The sequence shown here is derived from an EMBL/GenBank/DDBJ whole genome shotgun (WGS) entry which is preliminary data.</text>
</comment>